<dbReference type="VEuPathDB" id="FungiDB:VP01_1117g4"/>
<accession>A0A0L6VSI6</accession>
<sequence length="221" mass="24630">MIVRKSRGGGISTTTSSPPHFNMTLALKKPSSCTTASPTAPLSLPLVTNWPSAKLNFSPSAPCDPMNVKAGKDYWRKSSTRGEWLGRYCSVGFSAIIKLFQYNAEYKAASFQEAKNLISTHLQELAPGVLDKYHQVLLDNQLHGPQGVSHTLNSPGICFLFHFHHVKFPQQGPHCRGPFRFQASNRGRQINPSSDPSHQADRSRHIHQEKSHPYIRLSSQE</sequence>
<evidence type="ECO:0000313" key="3">
    <source>
        <dbReference type="EMBL" id="KNZ63654.1"/>
    </source>
</evidence>
<keyword evidence="4" id="KW-1185">Reference proteome</keyword>
<comment type="caution">
    <text evidence="3">The sequence shown here is derived from an EMBL/GenBank/DDBJ whole genome shotgun (WGS) entry which is preliminary data.</text>
</comment>
<evidence type="ECO:0000259" key="2">
    <source>
        <dbReference type="Pfam" id="PF20515"/>
    </source>
</evidence>
<dbReference type="InterPro" id="IPR046798">
    <property type="entry name" value="2OG-FeII_Oxy_6"/>
</dbReference>
<feature type="domain" description="Tet-like 2OG-Fe(II) oxygenase" evidence="2">
    <location>
        <begin position="75"/>
        <end position="145"/>
    </location>
</feature>
<proteinExistence type="predicted"/>
<evidence type="ECO:0000256" key="1">
    <source>
        <dbReference type="SAM" id="MobiDB-lite"/>
    </source>
</evidence>
<organism evidence="3 4">
    <name type="scientific">Puccinia sorghi</name>
    <dbReference type="NCBI Taxonomy" id="27349"/>
    <lineage>
        <taxon>Eukaryota</taxon>
        <taxon>Fungi</taxon>
        <taxon>Dikarya</taxon>
        <taxon>Basidiomycota</taxon>
        <taxon>Pucciniomycotina</taxon>
        <taxon>Pucciniomycetes</taxon>
        <taxon>Pucciniales</taxon>
        <taxon>Pucciniaceae</taxon>
        <taxon>Puccinia</taxon>
    </lineage>
</organism>
<name>A0A0L6VSI6_9BASI</name>
<dbReference type="Proteomes" id="UP000037035">
    <property type="component" value="Unassembled WGS sequence"/>
</dbReference>
<feature type="compositionally biased region" description="Basic and acidic residues" evidence="1">
    <location>
        <begin position="198"/>
        <end position="212"/>
    </location>
</feature>
<feature type="compositionally biased region" description="Polar residues" evidence="1">
    <location>
        <begin position="184"/>
        <end position="197"/>
    </location>
</feature>
<dbReference type="EMBL" id="LAVV01001310">
    <property type="protein sequence ID" value="KNZ63654.1"/>
    <property type="molecule type" value="Genomic_DNA"/>
</dbReference>
<protein>
    <recommendedName>
        <fullName evidence="2">Tet-like 2OG-Fe(II) oxygenase domain-containing protein</fullName>
    </recommendedName>
</protein>
<dbReference type="AlphaFoldDB" id="A0A0L6VSI6"/>
<feature type="region of interest" description="Disordered" evidence="1">
    <location>
        <begin position="184"/>
        <end position="221"/>
    </location>
</feature>
<gene>
    <name evidence="3" type="ORF">VP01_1117g4</name>
</gene>
<evidence type="ECO:0000313" key="4">
    <source>
        <dbReference type="Proteomes" id="UP000037035"/>
    </source>
</evidence>
<reference evidence="3 4" key="1">
    <citation type="submission" date="2015-08" db="EMBL/GenBank/DDBJ databases">
        <title>Next Generation Sequencing and Analysis of the Genome of Puccinia sorghi L Schw, the Causal Agent of Maize Common Rust.</title>
        <authorList>
            <person name="Rochi L."/>
            <person name="Burguener G."/>
            <person name="Darino M."/>
            <person name="Turjanski A."/>
            <person name="Kreff E."/>
            <person name="Dieguez M.J."/>
            <person name="Sacco F."/>
        </authorList>
    </citation>
    <scope>NUCLEOTIDE SEQUENCE [LARGE SCALE GENOMIC DNA]</scope>
    <source>
        <strain evidence="3 4">RO10H11247</strain>
    </source>
</reference>
<dbReference type="Pfam" id="PF20515">
    <property type="entry name" value="2OG-FeII_Oxy_6"/>
    <property type="match status" value="1"/>
</dbReference>